<dbReference type="Pfam" id="PF07331">
    <property type="entry name" value="TctB"/>
    <property type="match status" value="1"/>
</dbReference>
<feature type="transmembrane region" description="Helical" evidence="1">
    <location>
        <begin position="130"/>
        <end position="147"/>
    </location>
</feature>
<dbReference type="AlphaFoldDB" id="A0A0F9W139"/>
<reference evidence="3" key="1">
    <citation type="journal article" date="2015" name="Nature">
        <title>Complex archaea that bridge the gap between prokaryotes and eukaryotes.</title>
        <authorList>
            <person name="Spang A."/>
            <person name="Saw J.H."/>
            <person name="Jorgensen S.L."/>
            <person name="Zaremba-Niedzwiedzka K."/>
            <person name="Martijn J."/>
            <person name="Lind A.E."/>
            <person name="van Eijk R."/>
            <person name="Schleper C."/>
            <person name="Guy L."/>
            <person name="Ettema T.J."/>
        </authorList>
    </citation>
    <scope>NUCLEOTIDE SEQUENCE</scope>
</reference>
<keyword evidence="1" id="KW-1133">Transmembrane helix</keyword>
<organism evidence="3">
    <name type="scientific">marine sediment metagenome</name>
    <dbReference type="NCBI Taxonomy" id="412755"/>
    <lineage>
        <taxon>unclassified sequences</taxon>
        <taxon>metagenomes</taxon>
        <taxon>ecological metagenomes</taxon>
    </lineage>
</organism>
<dbReference type="EMBL" id="LAZR01000005">
    <property type="protein sequence ID" value="KKO10050.1"/>
    <property type="molecule type" value="Genomic_DNA"/>
</dbReference>
<evidence type="ECO:0000256" key="1">
    <source>
        <dbReference type="SAM" id="Phobius"/>
    </source>
</evidence>
<name>A0A0F9W139_9ZZZZ</name>
<evidence type="ECO:0000313" key="3">
    <source>
        <dbReference type="EMBL" id="KKO10050.1"/>
    </source>
</evidence>
<gene>
    <name evidence="3" type="ORF">LCGC14_0025820</name>
</gene>
<protein>
    <recommendedName>
        <fullName evidence="2">DUF1468 domain-containing protein</fullName>
    </recommendedName>
</protein>
<keyword evidence="1" id="KW-0472">Membrane</keyword>
<proteinExistence type="predicted"/>
<accession>A0A0F9W139</accession>
<dbReference type="InterPro" id="IPR009936">
    <property type="entry name" value="DUF1468"/>
</dbReference>
<comment type="caution">
    <text evidence="3">The sequence shown here is derived from an EMBL/GenBank/DDBJ whole genome shotgun (WGS) entry which is preliminary data.</text>
</comment>
<feature type="transmembrane region" description="Helical" evidence="1">
    <location>
        <begin position="105"/>
        <end position="123"/>
    </location>
</feature>
<sequence>MLTLTKDRALALALLLIVAVMWIESGDIRPPTSWQPYGSALFPRILLVVIGLLSLMILVRSLLVKVPEPAGTKQLITEWFQNRRIILALFLLFGLYAALLPVVGYIAATIGFLVASLALLMGVNTQRKWIINLTLSFALTIVIYVIFRHGLNIWLP</sequence>
<feature type="transmembrane region" description="Helical" evidence="1">
    <location>
        <begin position="84"/>
        <end position="99"/>
    </location>
</feature>
<feature type="transmembrane region" description="Helical" evidence="1">
    <location>
        <begin position="41"/>
        <end position="63"/>
    </location>
</feature>
<evidence type="ECO:0000259" key="2">
    <source>
        <dbReference type="Pfam" id="PF07331"/>
    </source>
</evidence>
<feature type="domain" description="DUF1468" evidence="2">
    <location>
        <begin position="10"/>
        <end position="156"/>
    </location>
</feature>
<keyword evidence="1" id="KW-0812">Transmembrane</keyword>